<keyword evidence="3" id="KW-1185">Reference proteome</keyword>
<reference evidence="2" key="1">
    <citation type="submission" date="2016-06" db="EMBL/GenBank/DDBJ databases">
        <title>Draft Genome sequence of the fungus Inonotus baumii.</title>
        <authorList>
            <person name="Zhu H."/>
            <person name="Lin W."/>
        </authorList>
    </citation>
    <scope>NUCLEOTIDE SEQUENCE</scope>
    <source>
        <strain evidence="2">821</strain>
    </source>
</reference>
<accession>A0A9Q5HS28</accession>
<sequence length="153" mass="16723">MGSSHRKHRPGLNHSSKEVNSRKAQLHRVRFYHAAADQCGCFQGAVAPAGFDCTQLVNSVTGANKSSLTFMVPPNGLEVLALRTCSLLFMNLQDEALDFCWDSLKSIGQQAFNQRVIDESDRVVGGTCNPTNGQYRVTLGPNVAFQQAVLRVV</sequence>
<feature type="region of interest" description="Disordered" evidence="1">
    <location>
        <begin position="1"/>
        <end position="20"/>
    </location>
</feature>
<gene>
    <name evidence="2" type="ORF">A7U60_g8131</name>
</gene>
<feature type="compositionally biased region" description="Basic residues" evidence="1">
    <location>
        <begin position="1"/>
        <end position="11"/>
    </location>
</feature>
<proteinExistence type="predicted"/>
<evidence type="ECO:0000256" key="1">
    <source>
        <dbReference type="SAM" id="MobiDB-lite"/>
    </source>
</evidence>
<organism evidence="2 3">
    <name type="scientific">Sanghuangporus baumii</name>
    <name type="common">Phellinus baumii</name>
    <dbReference type="NCBI Taxonomy" id="108892"/>
    <lineage>
        <taxon>Eukaryota</taxon>
        <taxon>Fungi</taxon>
        <taxon>Dikarya</taxon>
        <taxon>Basidiomycota</taxon>
        <taxon>Agaricomycotina</taxon>
        <taxon>Agaricomycetes</taxon>
        <taxon>Hymenochaetales</taxon>
        <taxon>Hymenochaetaceae</taxon>
        <taxon>Sanghuangporus</taxon>
    </lineage>
</organism>
<dbReference type="AlphaFoldDB" id="A0A9Q5HS28"/>
<dbReference type="Proteomes" id="UP000757232">
    <property type="component" value="Unassembled WGS sequence"/>
</dbReference>
<dbReference type="EMBL" id="LNZH02000213">
    <property type="protein sequence ID" value="OCB84909.1"/>
    <property type="molecule type" value="Genomic_DNA"/>
</dbReference>
<comment type="caution">
    <text evidence="2">The sequence shown here is derived from an EMBL/GenBank/DDBJ whole genome shotgun (WGS) entry which is preliminary data.</text>
</comment>
<evidence type="ECO:0000313" key="3">
    <source>
        <dbReference type="Proteomes" id="UP000757232"/>
    </source>
</evidence>
<name>A0A9Q5HS28_SANBA</name>
<protein>
    <submittedName>
        <fullName evidence="2">Uncharacterized protein</fullName>
    </submittedName>
</protein>
<dbReference type="OrthoDB" id="3249523at2759"/>
<evidence type="ECO:0000313" key="2">
    <source>
        <dbReference type="EMBL" id="OCB84909.1"/>
    </source>
</evidence>